<reference evidence="1 2" key="1">
    <citation type="submission" date="2019-09" db="EMBL/GenBank/DDBJ databases">
        <title>Bird 10,000 Genomes (B10K) Project - Family phase.</title>
        <authorList>
            <person name="Zhang G."/>
        </authorList>
    </citation>
    <scope>NUCLEOTIDE SEQUENCE [LARGE SCALE GENOMIC DNA]</scope>
    <source>
        <strain evidence="1">B10K-DU-029-37</strain>
        <tissue evidence="1">Liver</tissue>
    </source>
</reference>
<dbReference type="EMBL" id="VZTG01000092">
    <property type="protein sequence ID" value="NXA85186.1"/>
    <property type="molecule type" value="Genomic_DNA"/>
</dbReference>
<organism evidence="1 2">
    <name type="scientific">Melanocharis versteri</name>
    <name type="common">Fan-tailed berrypecker</name>
    <dbReference type="NCBI Taxonomy" id="254552"/>
    <lineage>
        <taxon>Eukaryota</taxon>
        <taxon>Metazoa</taxon>
        <taxon>Chordata</taxon>
        <taxon>Craniata</taxon>
        <taxon>Vertebrata</taxon>
        <taxon>Euteleostomi</taxon>
        <taxon>Archelosauria</taxon>
        <taxon>Archosauria</taxon>
        <taxon>Dinosauria</taxon>
        <taxon>Saurischia</taxon>
        <taxon>Theropoda</taxon>
        <taxon>Coelurosauria</taxon>
        <taxon>Aves</taxon>
        <taxon>Neognathae</taxon>
        <taxon>Neoaves</taxon>
        <taxon>Telluraves</taxon>
        <taxon>Australaves</taxon>
        <taxon>Passeriformes</taxon>
        <taxon>Passeroidea</taxon>
        <taxon>Melanocharitidae</taxon>
        <taxon>Melanocharis</taxon>
    </lineage>
</organism>
<evidence type="ECO:0000313" key="2">
    <source>
        <dbReference type="Proteomes" id="UP000538725"/>
    </source>
</evidence>
<comment type="caution">
    <text evidence="1">The sequence shown here is derived from an EMBL/GenBank/DDBJ whole genome shotgun (WGS) entry which is preliminary data.</text>
</comment>
<dbReference type="InterPro" id="IPR018154">
    <property type="entry name" value="TLV/ENV_coat_polyprotein"/>
</dbReference>
<keyword evidence="2" id="KW-1185">Reference proteome</keyword>
<evidence type="ECO:0000313" key="1">
    <source>
        <dbReference type="EMBL" id="NXA85186.1"/>
    </source>
</evidence>
<feature type="non-terminal residue" evidence="1">
    <location>
        <position position="89"/>
    </location>
</feature>
<proteinExistence type="predicted"/>
<dbReference type="PANTHER" id="PTHR10424:SF68">
    <property type="entry name" value="ENDOGENOUS RETROVIRUS GROUP 3 MEMBER 1 ENV POLYPROTEIN"/>
    <property type="match status" value="1"/>
</dbReference>
<accession>A0A7K7Z4A3</accession>
<dbReference type="PANTHER" id="PTHR10424">
    <property type="entry name" value="VIRAL ENVELOPE PROTEIN"/>
    <property type="match status" value="1"/>
</dbReference>
<protein>
    <submittedName>
        <fullName evidence="1">ENR1 protein</fullName>
    </submittedName>
</protein>
<gene>
    <name evidence="1" type="primary">Erv31_0</name>
    <name evidence="1" type="ORF">MELVER_R15218</name>
</gene>
<name>A0A7K7Z4A3_9PASE</name>
<dbReference type="Proteomes" id="UP000538725">
    <property type="component" value="Unassembled WGS sequence"/>
</dbReference>
<sequence length="89" mass="10205">RPTEQLYQCRELKSQPYSVLPRISKYWTSASTTTQPNFWEAPQDLHWICGKKAYARLPTHWHGSCTLGAIQPNFFLLSEDVGKNLGVPL</sequence>
<feature type="non-terminal residue" evidence="1">
    <location>
        <position position="1"/>
    </location>
</feature>
<dbReference type="AlphaFoldDB" id="A0A7K7Z4A3"/>